<evidence type="ECO:0000256" key="3">
    <source>
        <dbReference type="ARBA" id="ARBA00022989"/>
    </source>
</evidence>
<dbReference type="KEGG" id="fox:FOXG_14124"/>
<feature type="region of interest" description="Disordered" evidence="6">
    <location>
        <begin position="278"/>
        <end position="302"/>
    </location>
</feature>
<dbReference type="Proteomes" id="UP000009097">
    <property type="component" value="Unassembled WGS sequence"/>
</dbReference>
<feature type="transmembrane region" description="Helical" evidence="7">
    <location>
        <begin position="240"/>
        <end position="261"/>
    </location>
</feature>
<reference evidence="8" key="1">
    <citation type="submission" date="2007-04" db="EMBL/GenBank/DDBJ databases">
        <authorList>
            <consortium name="The Broad Institute Genome Sequencing Platform"/>
            <person name="Birren B."/>
            <person name="Lander E."/>
            <person name="Galagan J."/>
            <person name="Nusbaum C."/>
            <person name="Devon K."/>
            <person name="Ma L.-J."/>
            <person name="Jaffe D."/>
            <person name="Butler J."/>
            <person name="Alvarez P."/>
            <person name="Gnerre S."/>
            <person name="Grabherr M."/>
            <person name="Kleber M."/>
            <person name="Mauceli E."/>
            <person name="Brockman W."/>
            <person name="MacCallum I.A."/>
            <person name="Young S."/>
            <person name="LaButti K."/>
            <person name="DeCaprio D."/>
            <person name="Crawford M."/>
            <person name="Koehrsen M."/>
            <person name="Engels R."/>
            <person name="Montgomery P."/>
            <person name="Pearson M."/>
            <person name="Howarth C."/>
            <person name="Larson L."/>
            <person name="White J."/>
            <person name="O'Leary S."/>
            <person name="Kodira C."/>
            <person name="Zeng Q."/>
            <person name="Yandava C."/>
            <person name="Alvarado L."/>
            <person name="Kistler C."/>
            <person name="Shim W.-B."/>
            <person name="Kang S."/>
            <person name="Woloshuk C."/>
        </authorList>
    </citation>
    <scope>NUCLEOTIDE SEQUENCE</scope>
    <source>
        <strain evidence="8">4287</strain>
    </source>
</reference>
<feature type="transmembrane region" description="Helical" evidence="7">
    <location>
        <begin position="94"/>
        <end position="113"/>
    </location>
</feature>
<feature type="transmembrane region" description="Helical" evidence="7">
    <location>
        <begin position="431"/>
        <end position="450"/>
    </location>
</feature>
<gene>
    <name evidence="8" type="ORF">FOXG_14124</name>
</gene>
<evidence type="ECO:0000256" key="1">
    <source>
        <dbReference type="ARBA" id="ARBA00004141"/>
    </source>
</evidence>
<feature type="transmembrane region" description="Helical" evidence="7">
    <location>
        <begin position="526"/>
        <end position="547"/>
    </location>
</feature>
<dbReference type="RefSeq" id="XP_018253726.1">
    <property type="nucleotide sequence ID" value="XM_018394187.1"/>
</dbReference>
<evidence type="ECO:0000256" key="6">
    <source>
        <dbReference type="SAM" id="MobiDB-lite"/>
    </source>
</evidence>
<dbReference type="InterPro" id="IPR036259">
    <property type="entry name" value="MFS_trans_sf"/>
</dbReference>
<feature type="compositionally biased region" description="Basic and acidic residues" evidence="6">
    <location>
        <begin position="278"/>
        <end position="293"/>
    </location>
</feature>
<dbReference type="GO" id="GO:0022857">
    <property type="term" value="F:transmembrane transporter activity"/>
    <property type="evidence" value="ECO:0007669"/>
    <property type="project" value="InterPro"/>
</dbReference>
<dbReference type="EMBL" id="DS231716">
    <property type="protein sequence ID" value="KNB15681.1"/>
    <property type="molecule type" value="Genomic_DNA"/>
</dbReference>
<evidence type="ECO:0000256" key="2">
    <source>
        <dbReference type="ARBA" id="ARBA00022692"/>
    </source>
</evidence>
<dbReference type="VEuPathDB" id="FungiDB:FOXG_14124"/>
<feature type="transmembrane region" description="Helical" evidence="7">
    <location>
        <begin position="153"/>
        <end position="172"/>
    </location>
</feature>
<feature type="transmembrane region" description="Helical" evidence="7">
    <location>
        <begin position="119"/>
        <end position="141"/>
    </location>
</feature>
<feature type="transmembrane region" description="Helical" evidence="7">
    <location>
        <begin position="387"/>
        <end position="410"/>
    </location>
</feature>
<dbReference type="Gene3D" id="1.20.1250.20">
    <property type="entry name" value="MFS general substrate transporter like domains"/>
    <property type="match status" value="1"/>
</dbReference>
<dbReference type="InterPro" id="IPR011701">
    <property type="entry name" value="MFS"/>
</dbReference>
<reference evidence="8" key="2">
    <citation type="journal article" date="2010" name="Nature">
        <title>Comparative genomics reveals mobile pathogenicity chromosomes in Fusarium.</title>
        <authorList>
            <person name="Ma L.J."/>
            <person name="van der Does H.C."/>
            <person name="Borkovich K.A."/>
            <person name="Coleman J.J."/>
            <person name="Daboussi M.J."/>
            <person name="Di Pietro A."/>
            <person name="Dufresne M."/>
            <person name="Freitag M."/>
            <person name="Grabherr M."/>
            <person name="Henrissat B."/>
            <person name="Houterman P.M."/>
            <person name="Kang S."/>
            <person name="Shim W.B."/>
            <person name="Woloshuk C."/>
            <person name="Xie X."/>
            <person name="Xu J.R."/>
            <person name="Antoniw J."/>
            <person name="Baker S.E."/>
            <person name="Bluhm B.H."/>
            <person name="Breakspear A."/>
            <person name="Brown D.W."/>
            <person name="Butchko R.A."/>
            <person name="Chapman S."/>
            <person name="Coulson R."/>
            <person name="Coutinho P.M."/>
            <person name="Danchin E.G."/>
            <person name="Diener A."/>
            <person name="Gale L.R."/>
            <person name="Gardiner D.M."/>
            <person name="Goff S."/>
            <person name="Hammond-Kosack K.E."/>
            <person name="Hilburn K."/>
            <person name="Hua-Van A."/>
            <person name="Jonkers W."/>
            <person name="Kazan K."/>
            <person name="Kodira C.D."/>
            <person name="Koehrsen M."/>
            <person name="Kumar L."/>
            <person name="Lee Y.H."/>
            <person name="Li L."/>
            <person name="Manners J.M."/>
            <person name="Miranda-Saavedra D."/>
            <person name="Mukherjee M."/>
            <person name="Park G."/>
            <person name="Park J."/>
            <person name="Park S.Y."/>
            <person name="Proctor R.H."/>
            <person name="Regev A."/>
            <person name="Ruiz-Roldan M.C."/>
            <person name="Sain D."/>
            <person name="Sakthikumar S."/>
            <person name="Sykes S."/>
            <person name="Schwartz D.C."/>
            <person name="Turgeon B.G."/>
            <person name="Wapinski I."/>
            <person name="Yoder O."/>
            <person name="Young S."/>
            <person name="Zeng Q."/>
            <person name="Zhou S."/>
            <person name="Galagan J."/>
            <person name="Cuomo C.A."/>
            <person name="Kistler H.C."/>
            <person name="Rep M."/>
        </authorList>
    </citation>
    <scope>NUCLEOTIDE SEQUENCE [LARGE SCALE GENOMIC DNA]</scope>
    <source>
        <strain evidence="8">4287</strain>
    </source>
</reference>
<keyword evidence="3 7" id="KW-1133">Transmembrane helix</keyword>
<sequence length="565" mass="63423">MYYSLGISFIDIQRIEPLVQHIIFLTTINLTNVAIMPESELIPGTIDLVDVHHIRHAGDVEGDIVLNPAPSNDPNDPLNWSPWRKTISLICQSLYTWFAGMSLATVYSVLVPLARQSKISIATLNEGTGYMFLLLGWGLLFWQPFSLRYGKRLTFLISTLGAIGTSVWSAHVSSNEQWIAKCIVQGFFVAPIEALPEVCVTDIYFTHQRGTYMGVYALALTGSNYFAPVISGFIAEYQGWQWVFYWPAIFLAFVFMFLFLFMEETNYSRDLQAFNRRRESLSPPGDDKNREAEEGPSGVRSQQVIKIDTERQRCTKSKNFVQKMSLWQPSLDQRMSRQAWRCLEYLGWPVVCFAGFSYGSYLIWFNVTNATASIILSGSGYNFKPSMVGLSYLSCCSGTVVGSLVSGRMSDWLTIKLARRNNGVMEAEHRLWPLMICVVLVPTSLILWGVGAQQGVHWFFLILAMGALAAACAIGLTISINYLIDCYHGLAGNAIVSIILIRNTMSFAISYGITPWVTNMGYQNCFISAALIGLVTCSAFFVMIKFGKALRCRSARRYAELVREE</sequence>
<keyword evidence="5" id="KW-0325">Glycoprotein</keyword>
<keyword evidence="2 7" id="KW-0812">Transmembrane</keyword>
<name>A0A0J9VY41_FUSO4</name>
<evidence type="ECO:0000256" key="7">
    <source>
        <dbReference type="SAM" id="Phobius"/>
    </source>
</evidence>
<protein>
    <recommendedName>
        <fullName evidence="10">Major facilitator superfamily (MFS) profile domain-containing protein</fullName>
    </recommendedName>
</protein>
<dbReference type="FunFam" id="1.20.1250.20:FF:000319">
    <property type="entry name" value="MFS transporter, putative"/>
    <property type="match status" value="1"/>
</dbReference>
<evidence type="ECO:0000313" key="8">
    <source>
        <dbReference type="EMBL" id="KNB15681.1"/>
    </source>
</evidence>
<evidence type="ECO:0000256" key="5">
    <source>
        <dbReference type="ARBA" id="ARBA00023180"/>
    </source>
</evidence>
<dbReference type="PANTHER" id="PTHR23502:SF30">
    <property type="entry name" value="TRANSPORTER, PUTATIVE (AFU_ORTHOLOGUE AFUA_8G04702)-RELATED"/>
    <property type="match status" value="1"/>
</dbReference>
<comment type="subcellular location">
    <subcellularLocation>
        <location evidence="1">Membrane</location>
        <topology evidence="1">Multi-pass membrane protein</topology>
    </subcellularLocation>
</comment>
<organism evidence="8 9">
    <name type="scientific">Fusarium oxysporum f. sp. lycopersici (strain 4287 / CBS 123668 / FGSC 9935 / NRRL 34936)</name>
    <name type="common">Fusarium vascular wilt of tomato</name>
    <dbReference type="NCBI Taxonomy" id="426428"/>
    <lineage>
        <taxon>Eukaryota</taxon>
        <taxon>Fungi</taxon>
        <taxon>Dikarya</taxon>
        <taxon>Ascomycota</taxon>
        <taxon>Pezizomycotina</taxon>
        <taxon>Sordariomycetes</taxon>
        <taxon>Hypocreomycetidae</taxon>
        <taxon>Hypocreales</taxon>
        <taxon>Nectriaceae</taxon>
        <taxon>Fusarium</taxon>
        <taxon>Fusarium oxysporum species complex</taxon>
    </lineage>
</organism>
<feature type="transmembrane region" description="Helical" evidence="7">
    <location>
        <begin position="456"/>
        <end position="478"/>
    </location>
</feature>
<dbReference type="SUPFAM" id="SSF103473">
    <property type="entry name" value="MFS general substrate transporter"/>
    <property type="match status" value="1"/>
</dbReference>
<evidence type="ECO:0000313" key="9">
    <source>
        <dbReference type="Proteomes" id="UP000009097"/>
    </source>
</evidence>
<accession>A0A0J9VY41</accession>
<feature type="transmembrane region" description="Helical" evidence="7">
    <location>
        <begin position="490"/>
        <end position="514"/>
    </location>
</feature>
<evidence type="ECO:0000256" key="4">
    <source>
        <dbReference type="ARBA" id="ARBA00023136"/>
    </source>
</evidence>
<feature type="transmembrane region" description="Helical" evidence="7">
    <location>
        <begin position="212"/>
        <end position="234"/>
    </location>
</feature>
<dbReference type="GO" id="GO:0005886">
    <property type="term" value="C:plasma membrane"/>
    <property type="evidence" value="ECO:0007669"/>
    <property type="project" value="TreeGrafter"/>
</dbReference>
<dbReference type="AlphaFoldDB" id="A0A0J9VY41"/>
<dbReference type="GeneID" id="28955327"/>
<dbReference type="PANTHER" id="PTHR23502">
    <property type="entry name" value="MAJOR FACILITATOR SUPERFAMILY"/>
    <property type="match status" value="1"/>
</dbReference>
<dbReference type="Pfam" id="PF07690">
    <property type="entry name" value="MFS_1"/>
    <property type="match status" value="1"/>
</dbReference>
<keyword evidence="4 7" id="KW-0472">Membrane</keyword>
<evidence type="ECO:0008006" key="10">
    <source>
        <dbReference type="Google" id="ProtNLM"/>
    </source>
</evidence>
<proteinExistence type="predicted"/>
<dbReference type="OrthoDB" id="5215911at2759"/>
<feature type="transmembrane region" description="Helical" evidence="7">
    <location>
        <begin position="345"/>
        <end position="367"/>
    </location>
</feature>